<evidence type="ECO:0000256" key="3">
    <source>
        <dbReference type="SAM" id="MobiDB-lite"/>
    </source>
</evidence>
<proteinExistence type="predicted"/>
<dbReference type="EMBL" id="BSUM01000001">
    <property type="protein sequence ID" value="GMA32337.1"/>
    <property type="molecule type" value="Genomic_DNA"/>
</dbReference>
<feature type="active site" description="Proton donor/acceptor" evidence="2">
    <location>
        <position position="138"/>
    </location>
</feature>
<keyword evidence="5" id="KW-1185">Reference proteome</keyword>
<evidence type="ECO:0000256" key="1">
    <source>
        <dbReference type="ARBA" id="ARBA00022801"/>
    </source>
</evidence>
<evidence type="ECO:0000313" key="4">
    <source>
        <dbReference type="EMBL" id="GMA32337.1"/>
    </source>
</evidence>
<dbReference type="Pfam" id="PF04203">
    <property type="entry name" value="Sortase"/>
    <property type="match status" value="1"/>
</dbReference>
<evidence type="ECO:0000313" key="5">
    <source>
        <dbReference type="Proteomes" id="UP001157161"/>
    </source>
</evidence>
<dbReference type="InterPro" id="IPR023365">
    <property type="entry name" value="Sortase_dom-sf"/>
</dbReference>
<sequence length="226" mass="23487">MLEESPTYFGSAWAALGRLSLETDLLGGCPLVTDDAADAGEAASTSADGSVPGASSIPGTLTLQPRVDGAATGPQPIPAAEVVPTQVRIPEIGVTSGLENLVRNSERVLQDPAVPEVAGWYSEGTVPGQVGPSIIAGHVDSGVAGAIFRDLDQLTPGSEVLVDLSDGTTATFRVSHTQVVPQAQFPTDVVYGPVPDAQLRLITCHGFDRDQRRYVENLVVFATLVT</sequence>
<evidence type="ECO:0000256" key="2">
    <source>
        <dbReference type="PIRSR" id="PIRSR605754-1"/>
    </source>
</evidence>
<feature type="compositionally biased region" description="Low complexity" evidence="3">
    <location>
        <begin position="40"/>
        <end position="50"/>
    </location>
</feature>
<keyword evidence="1" id="KW-0378">Hydrolase</keyword>
<feature type="region of interest" description="Disordered" evidence="3">
    <location>
        <begin position="40"/>
        <end position="60"/>
    </location>
</feature>
<feature type="active site" description="Acyl-thioester intermediate" evidence="2">
    <location>
        <position position="204"/>
    </location>
</feature>
<dbReference type="InterPro" id="IPR005754">
    <property type="entry name" value="Sortase"/>
</dbReference>
<comment type="caution">
    <text evidence="4">The sequence shown here is derived from an EMBL/GenBank/DDBJ whole genome shotgun (WGS) entry which is preliminary data.</text>
</comment>
<name>A0AA38CU38_9MICO</name>
<dbReference type="CDD" id="cd05829">
    <property type="entry name" value="Sortase_F"/>
    <property type="match status" value="1"/>
</dbReference>
<dbReference type="GO" id="GO:0016787">
    <property type="term" value="F:hydrolase activity"/>
    <property type="evidence" value="ECO:0007669"/>
    <property type="project" value="UniProtKB-KW"/>
</dbReference>
<organism evidence="4 5">
    <name type="scientific">Litorihabitans aurantiacus</name>
    <dbReference type="NCBI Taxonomy" id="1930061"/>
    <lineage>
        <taxon>Bacteria</taxon>
        <taxon>Bacillati</taxon>
        <taxon>Actinomycetota</taxon>
        <taxon>Actinomycetes</taxon>
        <taxon>Micrococcales</taxon>
        <taxon>Beutenbergiaceae</taxon>
        <taxon>Litorihabitans</taxon>
    </lineage>
</organism>
<protein>
    <submittedName>
        <fullName evidence="4">Class F sortase</fullName>
    </submittedName>
</protein>
<dbReference type="InterPro" id="IPR042001">
    <property type="entry name" value="Sortase_F"/>
</dbReference>
<gene>
    <name evidence="4" type="ORF">GCM10025875_23290</name>
</gene>
<accession>A0AA38CU38</accession>
<dbReference type="Proteomes" id="UP001157161">
    <property type="component" value="Unassembled WGS sequence"/>
</dbReference>
<reference evidence="4" key="1">
    <citation type="journal article" date="2014" name="Int. J. Syst. Evol. Microbiol.">
        <title>Complete genome sequence of Corynebacterium casei LMG S-19264T (=DSM 44701T), isolated from a smear-ripened cheese.</title>
        <authorList>
            <consortium name="US DOE Joint Genome Institute (JGI-PGF)"/>
            <person name="Walter F."/>
            <person name="Albersmeier A."/>
            <person name="Kalinowski J."/>
            <person name="Ruckert C."/>
        </authorList>
    </citation>
    <scope>NUCLEOTIDE SEQUENCE</scope>
    <source>
        <strain evidence="4">NBRC 112290</strain>
    </source>
</reference>
<dbReference type="Gene3D" id="2.40.260.10">
    <property type="entry name" value="Sortase"/>
    <property type="match status" value="1"/>
</dbReference>
<reference evidence="4" key="2">
    <citation type="submission" date="2023-02" db="EMBL/GenBank/DDBJ databases">
        <authorList>
            <person name="Sun Q."/>
            <person name="Mori K."/>
        </authorList>
    </citation>
    <scope>NUCLEOTIDE SEQUENCE</scope>
    <source>
        <strain evidence="4">NBRC 112290</strain>
    </source>
</reference>
<dbReference type="AlphaFoldDB" id="A0AA38CU38"/>
<dbReference type="SUPFAM" id="SSF63817">
    <property type="entry name" value="Sortase"/>
    <property type="match status" value="1"/>
</dbReference>